<name>A0A8K1CEE9_PYTOL</name>
<dbReference type="Proteomes" id="UP000794436">
    <property type="component" value="Unassembled WGS sequence"/>
</dbReference>
<keyword evidence="1" id="KW-0472">Membrane</keyword>
<dbReference type="EMBL" id="SPLM01000078">
    <property type="protein sequence ID" value="TMW61028.1"/>
    <property type="molecule type" value="Genomic_DNA"/>
</dbReference>
<comment type="caution">
    <text evidence="2">The sequence shown here is derived from an EMBL/GenBank/DDBJ whole genome shotgun (WGS) entry which is preliminary data.</text>
</comment>
<sequence length="393" mass="43299">MTGQAFTISQRAATFCSVLVLVLHGAYAGSYGYEARQYYRMAKTADLDFYVNQSLGIGLRADYDLSLTLAITGALMTSWHGVAVILALWASLRHRRLLMDAPELGGGIAKLTKRLTRMPSQRKKRGSCLGGCCRVFKSIKDGLVRVRATWREYFTIDGKHYELGAGVRGHVNCYRAGITGRLNDIDSLLETVETSSVSAMRFTHCSTLEMPPRVQTFTNLAMLEVYNSSTIKAWDVDAVLLNRNHPHLGTVWLIRVYNVSRLPAGLLLPGFPAVNVHVCESDLSTLPDDLEARWPQLMVQFAIQRSALVTVPPGFLAVQPLTMSLAGNRLTSLPPGRLGPDFLPLLLSGNPLTALDDSGFVNVLVDVRSTEITEVPLRMTRPSSQFRRFAGVS</sequence>
<evidence type="ECO:0000256" key="1">
    <source>
        <dbReference type="SAM" id="Phobius"/>
    </source>
</evidence>
<keyword evidence="1" id="KW-0812">Transmembrane</keyword>
<keyword evidence="1" id="KW-1133">Transmembrane helix</keyword>
<protein>
    <submittedName>
        <fullName evidence="2">Uncharacterized protein</fullName>
    </submittedName>
</protein>
<feature type="transmembrane region" description="Helical" evidence="1">
    <location>
        <begin position="65"/>
        <end position="89"/>
    </location>
</feature>
<organism evidence="2 3">
    <name type="scientific">Pythium oligandrum</name>
    <name type="common">Mycoparasitic fungus</name>
    <dbReference type="NCBI Taxonomy" id="41045"/>
    <lineage>
        <taxon>Eukaryota</taxon>
        <taxon>Sar</taxon>
        <taxon>Stramenopiles</taxon>
        <taxon>Oomycota</taxon>
        <taxon>Peronosporomycetes</taxon>
        <taxon>Pythiales</taxon>
        <taxon>Pythiaceae</taxon>
        <taxon>Pythium</taxon>
    </lineage>
</organism>
<evidence type="ECO:0000313" key="3">
    <source>
        <dbReference type="Proteomes" id="UP000794436"/>
    </source>
</evidence>
<reference evidence="2" key="1">
    <citation type="submission" date="2019-03" db="EMBL/GenBank/DDBJ databases">
        <title>Long read genome sequence of the mycoparasitic Pythium oligandrum ATCC 38472 isolated from sugarbeet rhizosphere.</title>
        <authorList>
            <person name="Gaulin E."/>
        </authorList>
    </citation>
    <scope>NUCLEOTIDE SEQUENCE</scope>
    <source>
        <strain evidence="2">ATCC 38472_TT</strain>
    </source>
</reference>
<evidence type="ECO:0000313" key="2">
    <source>
        <dbReference type="EMBL" id="TMW61028.1"/>
    </source>
</evidence>
<accession>A0A8K1CEE9</accession>
<dbReference type="AlphaFoldDB" id="A0A8K1CEE9"/>
<dbReference type="OrthoDB" id="156623at2759"/>
<proteinExistence type="predicted"/>
<keyword evidence="3" id="KW-1185">Reference proteome</keyword>
<gene>
    <name evidence="2" type="ORF">Poli38472_014489</name>
</gene>